<dbReference type="InterPro" id="IPR013785">
    <property type="entry name" value="Aldolase_TIM"/>
</dbReference>
<evidence type="ECO:0000256" key="2">
    <source>
        <dbReference type="ARBA" id="ARBA00022723"/>
    </source>
</evidence>
<dbReference type="InterPro" id="IPR058240">
    <property type="entry name" value="rSAM_sf"/>
</dbReference>
<dbReference type="Pfam" id="PF04055">
    <property type="entry name" value="Radical_SAM"/>
    <property type="match status" value="1"/>
</dbReference>
<dbReference type="Proteomes" id="UP001152614">
    <property type="component" value="Unassembled WGS sequence"/>
</dbReference>
<keyword evidence="3" id="KW-0408">Iron</keyword>
<dbReference type="InterPro" id="IPR007197">
    <property type="entry name" value="rSAM"/>
</dbReference>
<dbReference type="Gene3D" id="3.20.20.70">
    <property type="entry name" value="Aldolase class I"/>
    <property type="match status" value="1"/>
</dbReference>
<protein>
    <submittedName>
        <fullName evidence="6">4Fe-4S cluster-binding domain-containing protein</fullName>
    </submittedName>
</protein>
<dbReference type="RefSeq" id="WP_195228341.1">
    <property type="nucleotide sequence ID" value="NZ_JAOWLR010000015.1"/>
</dbReference>
<keyword evidence="4" id="KW-0411">Iron-sulfur</keyword>
<feature type="domain" description="Radical SAM core" evidence="5">
    <location>
        <begin position="17"/>
        <end position="137"/>
    </location>
</feature>
<dbReference type="GO" id="GO:0051536">
    <property type="term" value="F:iron-sulfur cluster binding"/>
    <property type="evidence" value="ECO:0007669"/>
    <property type="project" value="UniProtKB-KW"/>
</dbReference>
<evidence type="ECO:0000313" key="7">
    <source>
        <dbReference type="Proteomes" id="UP001152614"/>
    </source>
</evidence>
<keyword evidence="2" id="KW-0479">Metal-binding</keyword>
<evidence type="ECO:0000256" key="4">
    <source>
        <dbReference type="ARBA" id="ARBA00023014"/>
    </source>
</evidence>
<sequence length="342" mass="38771">MCETNNLILQPRLAAILMTYQCTAKCDECCFSCSPSLKNTALSYEKIKSFLDQISEISSIKIVVFTGGECFINFPLLKKCIRYAHNIGLMTRCVTNGFWANSIENARRKIKELKAEGLSELNFSTGDSHQEFIPVEKVLNGVIACAEEELEVCVSVETNDSKNFKVEDFINHPLFLENIKSSTLEEFVDIIPATWVSFHSDNTYIFDSNLSYEDTGCNGMFDTIALEGRGDIMGCCGLTSNDIKELHLGKLTDNNLSEMLFEHQSDFIKIWIFVEGAKKVFEQASAWAGEIPEVYAHKCLYCAYLYNNPKLLKAIQENYQEVQEDILSRYLQKSVQFNLLTT</sequence>
<organism evidence="6 7">
    <name type="scientific">Lactococcus lactis</name>
    <dbReference type="NCBI Taxonomy" id="1358"/>
    <lineage>
        <taxon>Bacteria</taxon>
        <taxon>Bacillati</taxon>
        <taxon>Bacillota</taxon>
        <taxon>Bacilli</taxon>
        <taxon>Lactobacillales</taxon>
        <taxon>Streptococcaceae</taxon>
        <taxon>Lactococcus</taxon>
    </lineage>
</organism>
<keyword evidence="1" id="KW-0949">S-adenosyl-L-methionine</keyword>
<name>A0A9X4NK48_9LACT</name>
<dbReference type="SFLD" id="SFLDS00029">
    <property type="entry name" value="Radical_SAM"/>
    <property type="match status" value="1"/>
</dbReference>
<dbReference type="AlphaFoldDB" id="A0A9X4NK48"/>
<evidence type="ECO:0000256" key="3">
    <source>
        <dbReference type="ARBA" id="ARBA00023004"/>
    </source>
</evidence>
<dbReference type="PANTHER" id="PTHR11228:SF34">
    <property type="entry name" value="TUNGSTEN-CONTAINING ALDEHYDE FERREDOXIN OXIDOREDUCTASE COFACTOR MODIFYING PROTEIN"/>
    <property type="match status" value="1"/>
</dbReference>
<evidence type="ECO:0000259" key="5">
    <source>
        <dbReference type="Pfam" id="PF04055"/>
    </source>
</evidence>
<dbReference type="GO" id="GO:0046872">
    <property type="term" value="F:metal ion binding"/>
    <property type="evidence" value="ECO:0007669"/>
    <property type="project" value="UniProtKB-KW"/>
</dbReference>
<gene>
    <name evidence="6" type="ORF">OGZ51_13665</name>
</gene>
<reference evidence="6" key="2">
    <citation type="journal article" date="2023" name="Food Microbiol.">
        <title>Evaluation of the fermentation potential of lactic acid bacteria isolated from herbs, fruits and vegetables as starter cultures in nut-based milk alternatives.</title>
        <authorList>
            <person name="Huang W."/>
            <person name="Dong A."/>
            <person name="Pham H.T."/>
            <person name="Zhou C."/>
            <person name="Huo Z."/>
            <person name="Watjen A.P."/>
            <person name="Prakash S."/>
            <person name="Bang-Berthelsen C.H."/>
            <person name="Turner M.S."/>
        </authorList>
    </citation>
    <scope>NUCLEOTIDE SEQUENCE</scope>
    <source>
        <strain evidence="6">3</strain>
    </source>
</reference>
<comment type="caution">
    <text evidence="6">The sequence shown here is derived from an EMBL/GenBank/DDBJ whole genome shotgun (WGS) entry which is preliminary data.</text>
</comment>
<reference evidence="6" key="1">
    <citation type="submission" date="2022-10" db="EMBL/GenBank/DDBJ databases">
        <authorList>
            <person name="Turner M.S."/>
            <person name="Huang W."/>
        </authorList>
    </citation>
    <scope>NUCLEOTIDE SEQUENCE</scope>
    <source>
        <strain evidence="6">3</strain>
    </source>
</reference>
<accession>A0A9X4NK48</accession>
<dbReference type="SUPFAM" id="SSF102114">
    <property type="entry name" value="Radical SAM enzymes"/>
    <property type="match status" value="1"/>
</dbReference>
<evidence type="ECO:0000313" key="6">
    <source>
        <dbReference type="EMBL" id="MDG4985187.1"/>
    </source>
</evidence>
<dbReference type="GO" id="GO:0003824">
    <property type="term" value="F:catalytic activity"/>
    <property type="evidence" value="ECO:0007669"/>
    <property type="project" value="InterPro"/>
</dbReference>
<proteinExistence type="predicted"/>
<evidence type="ECO:0000256" key="1">
    <source>
        <dbReference type="ARBA" id="ARBA00022691"/>
    </source>
</evidence>
<dbReference type="PANTHER" id="PTHR11228">
    <property type="entry name" value="RADICAL SAM DOMAIN PROTEIN"/>
    <property type="match status" value="1"/>
</dbReference>
<dbReference type="EMBL" id="JAOWLY010000026">
    <property type="protein sequence ID" value="MDG4985187.1"/>
    <property type="molecule type" value="Genomic_DNA"/>
</dbReference>
<dbReference type="InterPro" id="IPR050377">
    <property type="entry name" value="Radical_SAM_PqqE_MftC-like"/>
</dbReference>